<dbReference type="OMA" id="KAKCFYF"/>
<feature type="compositionally biased region" description="Pro residues" evidence="1">
    <location>
        <begin position="119"/>
        <end position="131"/>
    </location>
</feature>
<feature type="domain" description="PEX14-like helix-turn-helix" evidence="3">
    <location>
        <begin position="9"/>
        <end position="75"/>
    </location>
</feature>
<feature type="compositionally biased region" description="Basic and acidic residues" evidence="1">
    <location>
        <begin position="175"/>
        <end position="191"/>
    </location>
</feature>
<evidence type="ECO:0000259" key="3">
    <source>
        <dbReference type="Pfam" id="PF25871"/>
    </source>
</evidence>
<evidence type="ECO:0000313" key="4">
    <source>
        <dbReference type="EMBL" id="KAF5847673.1"/>
    </source>
</evidence>
<reference evidence="4" key="1">
    <citation type="submission" date="2019-11" db="EMBL/GenBank/DDBJ databases">
        <title>Bipolaris sorokiniana Genome sequencing.</title>
        <authorList>
            <person name="Wang H."/>
        </authorList>
    </citation>
    <scope>NUCLEOTIDE SEQUENCE</scope>
</reference>
<feature type="region of interest" description="Disordered" evidence="1">
    <location>
        <begin position="146"/>
        <end position="191"/>
    </location>
</feature>
<sequence>MSVTTDGLDDVYEALERYNWDDDVEFQAGLQAIVGSNSTPEQTTELALRARCFYYARKYNKNIDFDAYKAYRNARNRPPPSPPSSTNVLASSVIDQELPSTTTSATTPATTTEPSGTLPSPPTATEPPAPYPTSFAHIVELITSGKPVPGIKEIPPTVLEGQGTQATKPKRKKPWEKDDVPVEAAKEASSV</sequence>
<dbReference type="Proteomes" id="UP000624244">
    <property type="component" value="Unassembled WGS sequence"/>
</dbReference>
<feature type="domain" description="Peroxisomal membrane protein PEX14-like KPWE" evidence="2">
    <location>
        <begin position="130"/>
        <end position="177"/>
    </location>
</feature>
<evidence type="ECO:0000313" key="5">
    <source>
        <dbReference type="Proteomes" id="UP000624244"/>
    </source>
</evidence>
<dbReference type="AlphaFoldDB" id="A0A8H5ZCB6"/>
<dbReference type="InterPro" id="IPR058841">
    <property type="entry name" value="HTH_76"/>
</dbReference>
<evidence type="ECO:0000259" key="2">
    <source>
        <dbReference type="Pfam" id="PF17733"/>
    </source>
</evidence>
<accession>A0A8H5ZCB6</accession>
<organism evidence="4 5">
    <name type="scientific">Cochliobolus sativus</name>
    <name type="common">Common root rot and spot blotch fungus</name>
    <name type="synonym">Bipolaris sorokiniana</name>
    <dbReference type="NCBI Taxonomy" id="45130"/>
    <lineage>
        <taxon>Eukaryota</taxon>
        <taxon>Fungi</taxon>
        <taxon>Dikarya</taxon>
        <taxon>Ascomycota</taxon>
        <taxon>Pezizomycotina</taxon>
        <taxon>Dothideomycetes</taxon>
        <taxon>Pleosporomycetidae</taxon>
        <taxon>Pleosporales</taxon>
        <taxon>Pleosporineae</taxon>
        <taxon>Pleosporaceae</taxon>
        <taxon>Bipolaris</taxon>
    </lineage>
</organism>
<dbReference type="PANTHER" id="PTHR36855">
    <property type="entry name" value="CHROMOSOME 10, WHOLE GENOME SHOTGUN SEQUENCE"/>
    <property type="match status" value="1"/>
</dbReference>
<dbReference type="Pfam" id="PF25871">
    <property type="entry name" value="HTH_76"/>
    <property type="match status" value="1"/>
</dbReference>
<dbReference type="PANTHER" id="PTHR36855:SF1">
    <property type="entry name" value="PEROXISOME MEMBRANE ANCHOR PROTEIN PEX14P N-TERMINAL DOMAIN-CONTAINING PROTEIN"/>
    <property type="match status" value="1"/>
</dbReference>
<name>A0A8H5ZCB6_COCSA</name>
<protein>
    <submittedName>
        <fullName evidence="4">Uncharacterized protein</fullName>
    </submittedName>
</protein>
<dbReference type="EMBL" id="WNKQ01000012">
    <property type="protein sequence ID" value="KAF5847673.1"/>
    <property type="molecule type" value="Genomic_DNA"/>
</dbReference>
<dbReference type="InterPro" id="IPR040554">
    <property type="entry name" value="KPWE_PEX14_dom"/>
</dbReference>
<comment type="caution">
    <text evidence="4">The sequence shown here is derived from an EMBL/GenBank/DDBJ whole genome shotgun (WGS) entry which is preliminary data.</text>
</comment>
<feature type="compositionally biased region" description="Low complexity" evidence="1">
    <location>
        <begin position="99"/>
        <end position="112"/>
    </location>
</feature>
<proteinExistence type="predicted"/>
<feature type="region of interest" description="Disordered" evidence="1">
    <location>
        <begin position="97"/>
        <end position="132"/>
    </location>
</feature>
<dbReference type="Pfam" id="PF17733">
    <property type="entry name" value="KPWE_dom"/>
    <property type="match status" value="1"/>
</dbReference>
<evidence type="ECO:0000256" key="1">
    <source>
        <dbReference type="SAM" id="MobiDB-lite"/>
    </source>
</evidence>
<gene>
    <name evidence="4" type="ORF">GGP41_008966</name>
</gene>